<evidence type="ECO:0000313" key="3">
    <source>
        <dbReference type="Proteomes" id="UP000007842"/>
    </source>
</evidence>
<dbReference type="OrthoDB" id="3392378at2"/>
<accession>G8XGA5</accession>
<dbReference type="EMBL" id="CP003229">
    <property type="protein sequence ID" value="AEW98663.1"/>
    <property type="molecule type" value="Genomic_DNA"/>
</dbReference>
<evidence type="ECO:0000313" key="2">
    <source>
        <dbReference type="EMBL" id="AEW98663.1"/>
    </source>
</evidence>
<dbReference type="PATRIC" id="fig|1003195.11.peg.1215"/>
<name>F8JJK2_STREN</name>
<protein>
    <recommendedName>
        <fullName evidence="1">Carrier domain-containing protein</fullName>
    </recommendedName>
</protein>
<proteinExistence type="predicted"/>
<dbReference type="RefSeq" id="WP_014151704.1">
    <property type="nucleotide sequence ID" value="NC_016113.1"/>
</dbReference>
<organism evidence="2 3">
    <name type="scientific">Streptantibioticus cattleyicolor (strain ATCC 35852 / DSM 46488 / JCM 4925 / NBRC 14057 / NRRL 8057)</name>
    <name type="common">Streptomyces cattleya</name>
    <dbReference type="NCBI Taxonomy" id="1003195"/>
    <lineage>
        <taxon>Bacteria</taxon>
        <taxon>Bacillati</taxon>
        <taxon>Actinomycetota</taxon>
        <taxon>Actinomycetes</taxon>
        <taxon>Kitasatosporales</taxon>
        <taxon>Streptomycetaceae</taxon>
        <taxon>Streptantibioticus</taxon>
    </lineage>
</organism>
<reference evidence="3" key="1">
    <citation type="submission" date="2011-12" db="EMBL/GenBank/DDBJ databases">
        <title>Complete genome sequence of Streptomyces cattleya strain DSM 46488.</title>
        <authorList>
            <person name="Ou H.-Y."/>
            <person name="Li P."/>
            <person name="Zhao C."/>
            <person name="O'Hagan D."/>
            <person name="Deng Z."/>
        </authorList>
    </citation>
    <scope>NUCLEOTIDE SEQUENCE [LARGE SCALE GENOMIC DNA]</scope>
    <source>
        <strain evidence="3">ATCC 35852 / DSM 46488 / JCM 4925 / NBRC 14057 / NRRL 8057</strain>
        <plasmid evidence="3">Plasmid pSCATT</plasmid>
    </source>
</reference>
<keyword evidence="3" id="KW-1185">Reference proteome</keyword>
<dbReference type="AlphaFoldDB" id="F8JJK2"/>
<accession>F8JJK2</accession>
<dbReference type="InterPro" id="IPR009081">
    <property type="entry name" value="PP-bd_ACP"/>
</dbReference>
<dbReference type="HOGENOM" id="CLU_108696_3_2_11"/>
<dbReference type="PROSITE" id="PS50075">
    <property type="entry name" value="CARRIER"/>
    <property type="match status" value="1"/>
</dbReference>
<evidence type="ECO:0000259" key="1">
    <source>
        <dbReference type="PROSITE" id="PS50075"/>
    </source>
</evidence>
<dbReference type="Gene3D" id="1.10.1200.10">
    <property type="entry name" value="ACP-like"/>
    <property type="match status" value="1"/>
</dbReference>
<keyword evidence="2" id="KW-0614">Plasmid</keyword>
<dbReference type="Proteomes" id="UP000007842">
    <property type="component" value="Plasmid pSCATT"/>
</dbReference>
<geneLocation type="plasmid" evidence="2 3">
    <name>pSCATT</name>
</geneLocation>
<gene>
    <name evidence="2" type="ordered locus">SCATT_p04700</name>
</gene>
<dbReference type="SUPFAM" id="SSF47336">
    <property type="entry name" value="ACP-like"/>
    <property type="match status" value="1"/>
</dbReference>
<dbReference type="KEGG" id="scy:SCATT_p04700"/>
<feature type="domain" description="Carrier" evidence="1">
    <location>
        <begin position="5"/>
        <end position="79"/>
    </location>
</feature>
<dbReference type="KEGG" id="sct:SCAT_p1255"/>
<dbReference type="InterPro" id="IPR036736">
    <property type="entry name" value="ACP-like_sf"/>
</dbReference>
<dbReference type="Pfam" id="PF00550">
    <property type="entry name" value="PP-binding"/>
    <property type="match status" value="1"/>
</dbReference>
<sequence>MTDQRTPYDVLLTVLAEKFEVDPGRLEPDTTVENLDLDSITLVELVVVLSDELGAEIDENTLTGDLTLREVAGVLEDATGARRGGR</sequence>